<dbReference type="AlphaFoldDB" id="A0A0P9XG03"/>
<dbReference type="InterPro" id="IPR014308">
    <property type="entry name" value="Xanthine_DH_XdhC"/>
</dbReference>
<dbReference type="NCBIfam" id="TIGR02964">
    <property type="entry name" value="xanthine_xdhC"/>
    <property type="match status" value="1"/>
</dbReference>
<protein>
    <submittedName>
        <fullName evidence="3">XdhC protein</fullName>
    </submittedName>
</protein>
<accession>A0A0P9XG03</accession>
<proteinExistence type="predicted"/>
<dbReference type="InterPro" id="IPR003777">
    <property type="entry name" value="XdhC_CoxI"/>
</dbReference>
<feature type="domain" description="XdhC- CoxI" evidence="1">
    <location>
        <begin position="52"/>
        <end position="118"/>
    </location>
</feature>
<dbReference type="SUPFAM" id="SSF51735">
    <property type="entry name" value="NAD(P)-binding Rossmann-fold domains"/>
    <property type="match status" value="1"/>
</dbReference>
<dbReference type="Gene3D" id="3.40.50.720">
    <property type="entry name" value="NAD(P)-binding Rossmann-like Domain"/>
    <property type="match status" value="1"/>
</dbReference>
<sequence>MGIPLRTLRVPTYTPKHLREPTQWDAERPGLHAYAERGAAMNNWISALADLQARGEPGILVTIIEELGSTPRNAGSKMVVSAERIHDTIGGGHLEYKAMEIAREMLASGTRQTRLERFNLGASLGQCCGGVNVLLFEPMGEPVAQIAVFGAGHVGRALVPLLASLPCRVRWIDSRENEFPESMPDGVVKIINDEPVDEVANLPAGSYCIVMTHNHQLDLELTAAILKRGDFGYFGLIGSRTKRVKFEHRLRERGFEPGLLQRMRCPMGLAEVKGKLPIEIAVSIAAEVIATYNADFGQQRANTQPIAKLLPASRRSRSS</sequence>
<dbReference type="PANTHER" id="PTHR30388:SF6">
    <property type="entry name" value="XANTHINE DEHYDROGENASE SUBUNIT A-RELATED"/>
    <property type="match status" value="1"/>
</dbReference>
<evidence type="ECO:0000313" key="3">
    <source>
        <dbReference type="EMBL" id="KPY30645.1"/>
    </source>
</evidence>
<organism evidence="3 4">
    <name type="scientific">Pseudomonas syringae pv. primulae</name>
    <dbReference type="NCBI Taxonomy" id="251707"/>
    <lineage>
        <taxon>Bacteria</taxon>
        <taxon>Pseudomonadati</taxon>
        <taxon>Pseudomonadota</taxon>
        <taxon>Gammaproteobacteria</taxon>
        <taxon>Pseudomonadales</taxon>
        <taxon>Pseudomonadaceae</taxon>
        <taxon>Pseudomonas</taxon>
    </lineage>
</organism>
<dbReference type="InterPro" id="IPR036291">
    <property type="entry name" value="NAD(P)-bd_dom_sf"/>
</dbReference>
<dbReference type="PANTHER" id="PTHR30388">
    <property type="entry name" value="ALDEHYDE OXIDOREDUCTASE MOLYBDENUM COFACTOR ASSEMBLY PROTEIN"/>
    <property type="match status" value="1"/>
</dbReference>
<dbReference type="Pfam" id="PF02625">
    <property type="entry name" value="XdhC_CoxI"/>
    <property type="match status" value="1"/>
</dbReference>
<dbReference type="Pfam" id="PF13478">
    <property type="entry name" value="XdhC_C"/>
    <property type="match status" value="1"/>
</dbReference>
<dbReference type="PATRIC" id="fig|251707.3.peg.460"/>
<evidence type="ECO:0000259" key="1">
    <source>
        <dbReference type="Pfam" id="PF02625"/>
    </source>
</evidence>
<name>A0A0P9XG03_9PSED</name>
<reference evidence="3 4" key="1">
    <citation type="submission" date="2015-09" db="EMBL/GenBank/DDBJ databases">
        <title>Genome announcement of multiple Pseudomonas syringae strains.</title>
        <authorList>
            <person name="Thakur S."/>
            <person name="Wang P.W."/>
            <person name="Gong Y."/>
            <person name="Weir B.S."/>
            <person name="Guttman D.S."/>
        </authorList>
    </citation>
    <scope>NUCLEOTIDE SEQUENCE [LARGE SCALE GENOMIC DNA]</scope>
    <source>
        <strain evidence="3 4">ICMP3956</strain>
    </source>
</reference>
<comment type="caution">
    <text evidence="3">The sequence shown here is derived from an EMBL/GenBank/DDBJ whole genome shotgun (WGS) entry which is preliminary data.</text>
</comment>
<dbReference type="EMBL" id="LJRC01000273">
    <property type="protein sequence ID" value="KPY30645.1"/>
    <property type="molecule type" value="Genomic_DNA"/>
</dbReference>
<gene>
    <name evidence="3" type="ORF">ALO52_100068</name>
</gene>
<dbReference type="InterPro" id="IPR027051">
    <property type="entry name" value="XdhC_Rossmann_dom"/>
</dbReference>
<feature type="domain" description="XdhC Rossmann" evidence="2">
    <location>
        <begin position="147"/>
        <end position="288"/>
    </location>
</feature>
<evidence type="ECO:0000259" key="2">
    <source>
        <dbReference type="Pfam" id="PF13478"/>
    </source>
</evidence>
<dbReference type="InterPro" id="IPR052698">
    <property type="entry name" value="MoCofactor_Util/Proc"/>
</dbReference>
<evidence type="ECO:0000313" key="4">
    <source>
        <dbReference type="Proteomes" id="UP000050562"/>
    </source>
</evidence>
<dbReference type="Proteomes" id="UP000050562">
    <property type="component" value="Unassembled WGS sequence"/>
</dbReference>